<dbReference type="InterPro" id="IPR036895">
    <property type="entry name" value="Uracil-DNA_glycosylase-like_sf"/>
</dbReference>
<evidence type="ECO:0000313" key="2">
    <source>
        <dbReference type="Proteomes" id="UP000552241"/>
    </source>
</evidence>
<evidence type="ECO:0008006" key="3">
    <source>
        <dbReference type="Google" id="ProtNLM"/>
    </source>
</evidence>
<dbReference type="AlphaFoldDB" id="A0A838ZMZ1"/>
<comment type="caution">
    <text evidence="1">The sequence shown here is derived from an EMBL/GenBank/DDBJ whole genome shotgun (WGS) entry which is preliminary data.</text>
</comment>
<dbReference type="EMBL" id="JACDZE010000001">
    <property type="protein sequence ID" value="MBA5628986.1"/>
    <property type="molecule type" value="Genomic_DNA"/>
</dbReference>
<dbReference type="Gene3D" id="3.40.470.10">
    <property type="entry name" value="Uracil-DNA glycosylase-like domain"/>
    <property type="match status" value="1"/>
</dbReference>
<accession>A0A838ZMZ1</accession>
<keyword evidence="2" id="KW-1185">Reference proteome</keyword>
<dbReference type="Proteomes" id="UP000552241">
    <property type="component" value="Unassembled WGS sequence"/>
</dbReference>
<evidence type="ECO:0000313" key="1">
    <source>
        <dbReference type="EMBL" id="MBA5628986.1"/>
    </source>
</evidence>
<sequence>MRTFTRFANIFSGVRFNSKSNFAFWNSIAFYNYVKYPTAKTRLFPSNEDFIKSLEAFKETLESLKPDLIIFWGDRLWNNFPKENHKQINRDETKIHYLDYQRKIPFKVIPHPASSKLSYPHTNEIKDYIKLVKSITL</sequence>
<dbReference type="RefSeq" id="WP_182042557.1">
    <property type="nucleotide sequence ID" value="NZ_JACDZE010000001.1"/>
</dbReference>
<proteinExistence type="predicted"/>
<protein>
    <recommendedName>
        <fullName evidence="3">Uracil DNA glycosylase superfamily protein</fullName>
    </recommendedName>
</protein>
<gene>
    <name evidence="1" type="ORF">HU137_04285</name>
</gene>
<name>A0A838ZMZ1_9FLAO</name>
<reference evidence="1 2" key="1">
    <citation type="submission" date="2020-07" db="EMBL/GenBank/DDBJ databases">
        <title>Moheibacter lacus sp. nov., a member of the family Flavobacteriaceae isolated from freshwater lake sediment.</title>
        <authorList>
            <person name="Liu Y."/>
        </authorList>
    </citation>
    <scope>NUCLEOTIDE SEQUENCE [LARGE SCALE GENOMIC DNA]</scope>
    <source>
        <strain evidence="1 2">BDHS18</strain>
    </source>
</reference>
<organism evidence="1 2">
    <name type="scientific">Moheibacter lacus</name>
    <dbReference type="NCBI Taxonomy" id="2745851"/>
    <lineage>
        <taxon>Bacteria</taxon>
        <taxon>Pseudomonadati</taxon>
        <taxon>Bacteroidota</taxon>
        <taxon>Flavobacteriia</taxon>
        <taxon>Flavobacteriales</taxon>
        <taxon>Weeksellaceae</taxon>
        <taxon>Moheibacter</taxon>
    </lineage>
</organism>